<dbReference type="EMBL" id="QGGW01000012">
    <property type="protein sequence ID" value="PWK57309.1"/>
    <property type="molecule type" value="Genomic_DNA"/>
</dbReference>
<dbReference type="RefSeq" id="WP_109670547.1">
    <property type="nucleotide sequence ID" value="NZ_QGGW01000012.1"/>
</dbReference>
<protein>
    <submittedName>
        <fullName evidence="2">Uncharacterized protein</fullName>
    </submittedName>
</protein>
<proteinExistence type="predicted"/>
<feature type="transmembrane region" description="Helical" evidence="1">
    <location>
        <begin position="60"/>
        <end position="86"/>
    </location>
</feature>
<comment type="caution">
    <text evidence="2">The sequence shown here is derived from an EMBL/GenBank/DDBJ whole genome shotgun (WGS) entry which is preliminary data.</text>
</comment>
<evidence type="ECO:0000313" key="2">
    <source>
        <dbReference type="EMBL" id="PWK57309.1"/>
    </source>
</evidence>
<sequence>MNLRQTEAWQRHQLATTERMQADIGRFTRPVMITMCVSSLAYLMSWGPLMGLGDADNMPWLPLLIAGLSACIMAVTTPAFTLAVAIESYLRRRLQRENFSAKQGVIVRLKTFTGRTSDGRSAHL</sequence>
<evidence type="ECO:0000313" key="3">
    <source>
        <dbReference type="Proteomes" id="UP000245708"/>
    </source>
</evidence>
<accession>A0A316G8J9</accession>
<evidence type="ECO:0000256" key="1">
    <source>
        <dbReference type="SAM" id="Phobius"/>
    </source>
</evidence>
<reference evidence="2 3" key="1">
    <citation type="submission" date="2018-05" db="EMBL/GenBank/DDBJ databases">
        <title>Genomic Encyclopedia of Type Strains, Phase IV (KMG-IV): sequencing the most valuable type-strain genomes for metagenomic binning, comparative biology and taxonomic classification.</title>
        <authorList>
            <person name="Goeker M."/>
        </authorList>
    </citation>
    <scope>NUCLEOTIDE SEQUENCE [LARGE SCALE GENOMIC DNA]</scope>
    <source>
        <strain evidence="2 3">DSM 16097</strain>
    </source>
</reference>
<keyword evidence="1" id="KW-0472">Membrane</keyword>
<name>A0A316G8J9_9RHOB</name>
<gene>
    <name evidence="2" type="ORF">C7455_11235</name>
</gene>
<dbReference type="Proteomes" id="UP000245708">
    <property type="component" value="Unassembled WGS sequence"/>
</dbReference>
<keyword evidence="3" id="KW-1185">Reference proteome</keyword>
<dbReference type="AlphaFoldDB" id="A0A316G8J9"/>
<dbReference type="OrthoDB" id="7863918at2"/>
<feature type="transmembrane region" description="Helical" evidence="1">
    <location>
        <begin position="27"/>
        <end position="48"/>
    </location>
</feature>
<keyword evidence="1" id="KW-1133">Transmembrane helix</keyword>
<keyword evidence="1" id="KW-0812">Transmembrane</keyword>
<organism evidence="2 3">
    <name type="scientific">Roseicyclus mahoneyensis</name>
    <dbReference type="NCBI Taxonomy" id="164332"/>
    <lineage>
        <taxon>Bacteria</taxon>
        <taxon>Pseudomonadati</taxon>
        <taxon>Pseudomonadota</taxon>
        <taxon>Alphaproteobacteria</taxon>
        <taxon>Rhodobacterales</taxon>
        <taxon>Roseobacteraceae</taxon>
        <taxon>Roseicyclus</taxon>
    </lineage>
</organism>